<dbReference type="Pfam" id="PF00632">
    <property type="entry name" value="HECT"/>
    <property type="match status" value="1"/>
</dbReference>
<evidence type="ECO:0000313" key="8">
    <source>
        <dbReference type="EMBL" id="CBJ31084.1"/>
    </source>
</evidence>
<dbReference type="EMBL" id="FN649730">
    <property type="protein sequence ID" value="CBJ31084.1"/>
    <property type="molecule type" value="Genomic_DNA"/>
</dbReference>
<dbReference type="Proteomes" id="UP000002630">
    <property type="component" value="Linkage Group LG05"/>
</dbReference>
<sequence>MERSHNLLEGGANIPVTSETRRVTRNLTRSFSWSGRARGRWTTSRKASLGAEELEVLVTGTSELDFDKLAKTTEYDGGYGKDHCTILAFWRAVGRMPAEEQRHLLMFVTGSKEDALGGLGELTFKIQRAGSDSDQRPTARTCFNNQSTRERKH</sequence>
<dbReference type="InterPro" id="IPR044611">
    <property type="entry name" value="E3A/B/C-like"/>
</dbReference>
<dbReference type="GO" id="GO:0000209">
    <property type="term" value="P:protein polyubiquitination"/>
    <property type="evidence" value="ECO:0007669"/>
    <property type="project" value="InterPro"/>
</dbReference>
<dbReference type="STRING" id="2880.D7FSE3"/>
<accession>D7FSE3</accession>
<feature type="domain" description="HECT" evidence="7">
    <location>
        <begin position="49"/>
        <end position="144"/>
    </location>
</feature>
<organism evidence="8 9">
    <name type="scientific">Ectocarpus siliculosus</name>
    <name type="common">Brown alga</name>
    <name type="synonym">Conferva siliculosa</name>
    <dbReference type="NCBI Taxonomy" id="2880"/>
    <lineage>
        <taxon>Eukaryota</taxon>
        <taxon>Sar</taxon>
        <taxon>Stramenopiles</taxon>
        <taxon>Ochrophyta</taxon>
        <taxon>PX clade</taxon>
        <taxon>Phaeophyceae</taxon>
        <taxon>Ectocarpales</taxon>
        <taxon>Ectocarpaceae</taxon>
        <taxon>Ectocarpus</taxon>
    </lineage>
</organism>
<evidence type="ECO:0000256" key="6">
    <source>
        <dbReference type="SAM" id="MobiDB-lite"/>
    </source>
</evidence>
<proteinExistence type="predicted"/>
<dbReference type="PROSITE" id="PS50237">
    <property type="entry name" value="HECT"/>
    <property type="match status" value="1"/>
</dbReference>
<name>D7FSE3_ECTSI</name>
<evidence type="ECO:0000256" key="3">
    <source>
        <dbReference type="ARBA" id="ARBA00022679"/>
    </source>
</evidence>
<evidence type="ECO:0000256" key="5">
    <source>
        <dbReference type="PROSITE-ProRule" id="PRU00104"/>
    </source>
</evidence>
<dbReference type="OrthoDB" id="8068875at2759"/>
<evidence type="ECO:0000256" key="4">
    <source>
        <dbReference type="ARBA" id="ARBA00022786"/>
    </source>
</evidence>
<feature type="compositionally biased region" description="Polar residues" evidence="6">
    <location>
        <begin position="138"/>
        <end position="147"/>
    </location>
</feature>
<comment type="catalytic activity">
    <reaction evidence="1">
        <text>S-ubiquitinyl-[E2 ubiquitin-conjugating enzyme]-L-cysteine + [acceptor protein]-L-lysine = [E2 ubiquitin-conjugating enzyme]-L-cysteine + N(6)-ubiquitinyl-[acceptor protein]-L-lysine.</text>
        <dbReference type="EC" id="2.3.2.26"/>
    </reaction>
</comment>
<evidence type="ECO:0000256" key="1">
    <source>
        <dbReference type="ARBA" id="ARBA00000885"/>
    </source>
</evidence>
<feature type="active site" description="Glycyl thioester intermediate" evidence="5">
    <location>
        <position position="142"/>
    </location>
</feature>
<feature type="region of interest" description="Disordered" evidence="6">
    <location>
        <begin position="129"/>
        <end position="153"/>
    </location>
</feature>
<dbReference type="InParanoid" id="D7FSE3"/>
<dbReference type="Gene3D" id="3.30.2410.10">
    <property type="entry name" value="Hect, E3 ligase catalytic domain"/>
    <property type="match status" value="1"/>
</dbReference>
<dbReference type="EMBL" id="FN648412">
    <property type="protein sequence ID" value="CBJ31084.1"/>
    <property type="molecule type" value="Genomic_DNA"/>
</dbReference>
<dbReference type="InterPro" id="IPR000569">
    <property type="entry name" value="HECT_dom"/>
</dbReference>
<keyword evidence="4 5" id="KW-0833">Ubl conjugation pathway</keyword>
<keyword evidence="3" id="KW-0808">Transferase</keyword>
<gene>
    <name evidence="8" type="ORF">Esi_0232_0033</name>
</gene>
<dbReference type="SUPFAM" id="SSF56204">
    <property type="entry name" value="Hect, E3 ligase catalytic domain"/>
    <property type="match status" value="1"/>
</dbReference>
<dbReference type="eggNOG" id="KOG0941">
    <property type="taxonomic scope" value="Eukaryota"/>
</dbReference>
<dbReference type="EC" id="2.3.2.26" evidence="2"/>
<evidence type="ECO:0000313" key="9">
    <source>
        <dbReference type="Proteomes" id="UP000002630"/>
    </source>
</evidence>
<evidence type="ECO:0000256" key="2">
    <source>
        <dbReference type="ARBA" id="ARBA00012485"/>
    </source>
</evidence>
<dbReference type="PANTHER" id="PTHR45700">
    <property type="entry name" value="UBIQUITIN-PROTEIN LIGASE E3C"/>
    <property type="match status" value="1"/>
</dbReference>
<dbReference type="InterPro" id="IPR035983">
    <property type="entry name" value="Hect_E3_ubiquitin_ligase"/>
</dbReference>
<dbReference type="AlphaFoldDB" id="D7FSE3"/>
<protein>
    <recommendedName>
        <fullName evidence="2">HECT-type E3 ubiquitin transferase</fullName>
        <ecNumber evidence="2">2.3.2.26</ecNumber>
    </recommendedName>
</protein>
<keyword evidence="9" id="KW-1185">Reference proteome</keyword>
<evidence type="ECO:0000259" key="7">
    <source>
        <dbReference type="PROSITE" id="PS50237"/>
    </source>
</evidence>
<dbReference type="GO" id="GO:0061630">
    <property type="term" value="F:ubiquitin protein ligase activity"/>
    <property type="evidence" value="ECO:0007669"/>
    <property type="project" value="UniProtKB-EC"/>
</dbReference>
<reference evidence="8 9" key="1">
    <citation type="journal article" date="2010" name="Nature">
        <title>The Ectocarpus genome and the independent evolution of multicellularity in brown algae.</title>
        <authorList>
            <person name="Cock J.M."/>
            <person name="Sterck L."/>
            <person name="Rouze P."/>
            <person name="Scornet D."/>
            <person name="Allen A.E."/>
            <person name="Amoutzias G."/>
            <person name="Anthouard V."/>
            <person name="Artiguenave F."/>
            <person name="Aury J.M."/>
            <person name="Badger J.H."/>
            <person name="Beszteri B."/>
            <person name="Billiau K."/>
            <person name="Bonnet E."/>
            <person name="Bothwell J.H."/>
            <person name="Bowler C."/>
            <person name="Boyen C."/>
            <person name="Brownlee C."/>
            <person name="Carrano C.J."/>
            <person name="Charrier B."/>
            <person name="Cho G.Y."/>
            <person name="Coelho S.M."/>
            <person name="Collen J."/>
            <person name="Corre E."/>
            <person name="Da Silva C."/>
            <person name="Delage L."/>
            <person name="Delaroque N."/>
            <person name="Dittami S.M."/>
            <person name="Doulbeau S."/>
            <person name="Elias M."/>
            <person name="Farnham G."/>
            <person name="Gachon C.M."/>
            <person name="Gschloessl B."/>
            <person name="Heesch S."/>
            <person name="Jabbari K."/>
            <person name="Jubin C."/>
            <person name="Kawai H."/>
            <person name="Kimura K."/>
            <person name="Kloareg B."/>
            <person name="Kupper F.C."/>
            <person name="Lang D."/>
            <person name="Le Bail A."/>
            <person name="Leblanc C."/>
            <person name="Lerouge P."/>
            <person name="Lohr M."/>
            <person name="Lopez P.J."/>
            <person name="Martens C."/>
            <person name="Maumus F."/>
            <person name="Michel G."/>
            <person name="Miranda-Saavedra D."/>
            <person name="Morales J."/>
            <person name="Moreau H."/>
            <person name="Motomura T."/>
            <person name="Nagasato C."/>
            <person name="Napoli C.A."/>
            <person name="Nelson D.R."/>
            <person name="Nyvall-Collen P."/>
            <person name="Peters A.F."/>
            <person name="Pommier C."/>
            <person name="Potin P."/>
            <person name="Poulain J."/>
            <person name="Quesneville H."/>
            <person name="Read B."/>
            <person name="Rensing S.A."/>
            <person name="Ritter A."/>
            <person name="Rousvoal S."/>
            <person name="Samanta M."/>
            <person name="Samson G."/>
            <person name="Schroeder D.C."/>
            <person name="Segurens B."/>
            <person name="Strittmatter M."/>
            <person name="Tonon T."/>
            <person name="Tregear J.W."/>
            <person name="Valentin K."/>
            <person name="von Dassow P."/>
            <person name="Yamagishi T."/>
            <person name="Van de Peer Y."/>
            <person name="Wincker P."/>
        </authorList>
    </citation>
    <scope>NUCLEOTIDE SEQUENCE [LARGE SCALE GENOMIC DNA]</scope>
    <source>
        <strain evidence="9">Ec32 / CCAP1310/4</strain>
    </source>
</reference>